<dbReference type="GO" id="GO:0043565">
    <property type="term" value="F:sequence-specific DNA binding"/>
    <property type="evidence" value="ECO:0007669"/>
    <property type="project" value="InterPro"/>
</dbReference>
<dbReference type="CDD" id="cd00090">
    <property type="entry name" value="HTH_ARSR"/>
    <property type="match status" value="1"/>
</dbReference>
<dbReference type="InterPro" id="IPR036390">
    <property type="entry name" value="WH_DNA-bd_sf"/>
</dbReference>
<dbReference type="PRINTS" id="PR00033">
    <property type="entry name" value="HTHASNC"/>
</dbReference>
<dbReference type="PROSITE" id="PS50956">
    <property type="entry name" value="HTH_ASNC_2"/>
    <property type="match status" value="1"/>
</dbReference>
<evidence type="ECO:0000259" key="4">
    <source>
        <dbReference type="PROSITE" id="PS50956"/>
    </source>
</evidence>
<sequence length="145" mass="16070">MAKLDLFDQRIIAELQRDGRMSTVELAERVGLSPTPCSRRVRRLEESGVIQGYTARISHAAMGLGICVMVSVRLGKQGPEGAGQFLEEVARRPEITECLLVTGNIDYLLRVWVKDIEALRDFISNVLQSIPSVAETSTMVVLNLK</sequence>
<keyword evidence="3" id="KW-0804">Transcription</keyword>
<dbReference type="FunFam" id="1.10.10.10:FF:000186">
    <property type="entry name" value="AsnC family transcriptional regulator"/>
    <property type="match status" value="1"/>
</dbReference>
<dbReference type="Pfam" id="PF13412">
    <property type="entry name" value="HTH_24"/>
    <property type="match status" value="1"/>
</dbReference>
<dbReference type="GO" id="GO:0043200">
    <property type="term" value="P:response to amino acid"/>
    <property type="evidence" value="ECO:0007669"/>
    <property type="project" value="TreeGrafter"/>
</dbReference>
<feature type="domain" description="HTH asnC-type" evidence="4">
    <location>
        <begin position="4"/>
        <end position="65"/>
    </location>
</feature>
<evidence type="ECO:0000313" key="6">
    <source>
        <dbReference type="Proteomes" id="UP000182840"/>
    </source>
</evidence>
<dbReference type="PROSITE" id="PS00519">
    <property type="entry name" value="HTH_ASNC_1"/>
    <property type="match status" value="1"/>
</dbReference>
<dbReference type="PANTHER" id="PTHR30154:SF34">
    <property type="entry name" value="TRANSCRIPTIONAL REGULATOR AZLB"/>
    <property type="match status" value="1"/>
</dbReference>
<dbReference type="InterPro" id="IPR011991">
    <property type="entry name" value="ArsR-like_HTH"/>
</dbReference>
<dbReference type="Gene3D" id="3.30.70.920">
    <property type="match status" value="1"/>
</dbReference>
<dbReference type="GO" id="GO:0006355">
    <property type="term" value="P:regulation of DNA-templated transcription"/>
    <property type="evidence" value="ECO:0007669"/>
    <property type="project" value="UniProtKB-ARBA"/>
</dbReference>
<dbReference type="SMART" id="SM00344">
    <property type="entry name" value="HTH_ASNC"/>
    <property type="match status" value="1"/>
</dbReference>
<protein>
    <submittedName>
        <fullName evidence="5">AsnC family transcriptional regulator</fullName>
    </submittedName>
</protein>
<dbReference type="EMBL" id="CP018171">
    <property type="protein sequence ID" value="APH73146.1"/>
    <property type="molecule type" value="Genomic_DNA"/>
</dbReference>
<dbReference type="KEGG" id="meso:BSQ44_18560"/>
<dbReference type="InterPro" id="IPR011008">
    <property type="entry name" value="Dimeric_a/b-barrel"/>
</dbReference>
<dbReference type="InterPro" id="IPR019885">
    <property type="entry name" value="Tscrpt_reg_HTH_AsnC-type_CS"/>
</dbReference>
<accession>A0A1L3SUQ8</accession>
<dbReference type="PANTHER" id="PTHR30154">
    <property type="entry name" value="LEUCINE-RESPONSIVE REGULATORY PROTEIN"/>
    <property type="match status" value="1"/>
</dbReference>
<gene>
    <name evidence="5" type="ORF">BSQ44_18560</name>
</gene>
<keyword evidence="2" id="KW-0238">DNA-binding</keyword>
<dbReference type="STRING" id="1670800.BSQ44_18560"/>
<dbReference type="InterPro" id="IPR000485">
    <property type="entry name" value="AsnC-type_HTH_dom"/>
</dbReference>
<dbReference type="Pfam" id="PF01037">
    <property type="entry name" value="AsnC_trans_reg"/>
    <property type="match status" value="1"/>
</dbReference>
<keyword evidence="6" id="KW-1185">Reference proteome</keyword>
<dbReference type="SUPFAM" id="SSF54909">
    <property type="entry name" value="Dimeric alpha+beta barrel"/>
    <property type="match status" value="1"/>
</dbReference>
<dbReference type="AlphaFoldDB" id="A0A1L3SUQ8"/>
<dbReference type="SUPFAM" id="SSF46785">
    <property type="entry name" value="Winged helix' DNA-binding domain"/>
    <property type="match status" value="1"/>
</dbReference>
<evidence type="ECO:0000256" key="2">
    <source>
        <dbReference type="ARBA" id="ARBA00023125"/>
    </source>
</evidence>
<dbReference type="GO" id="GO:0005829">
    <property type="term" value="C:cytosol"/>
    <property type="evidence" value="ECO:0007669"/>
    <property type="project" value="TreeGrafter"/>
</dbReference>
<name>A0A1L3SUQ8_9HYPH</name>
<proteinExistence type="predicted"/>
<evidence type="ECO:0000313" key="5">
    <source>
        <dbReference type="EMBL" id="APH73146.1"/>
    </source>
</evidence>
<dbReference type="Gene3D" id="1.10.10.10">
    <property type="entry name" value="Winged helix-like DNA-binding domain superfamily/Winged helix DNA-binding domain"/>
    <property type="match status" value="1"/>
</dbReference>
<dbReference type="Proteomes" id="UP000182840">
    <property type="component" value="Chromosome"/>
</dbReference>
<dbReference type="InterPro" id="IPR036388">
    <property type="entry name" value="WH-like_DNA-bd_sf"/>
</dbReference>
<dbReference type="RefSeq" id="WP_072606617.1">
    <property type="nucleotide sequence ID" value="NZ_CP018171.1"/>
</dbReference>
<organism evidence="5 6">
    <name type="scientific">Aquibium oceanicum</name>
    <dbReference type="NCBI Taxonomy" id="1670800"/>
    <lineage>
        <taxon>Bacteria</taxon>
        <taxon>Pseudomonadati</taxon>
        <taxon>Pseudomonadota</taxon>
        <taxon>Alphaproteobacteria</taxon>
        <taxon>Hyphomicrobiales</taxon>
        <taxon>Phyllobacteriaceae</taxon>
        <taxon>Aquibium</taxon>
    </lineage>
</organism>
<dbReference type="OrthoDB" id="9811243at2"/>
<keyword evidence="1" id="KW-0805">Transcription regulation</keyword>
<dbReference type="InterPro" id="IPR019887">
    <property type="entry name" value="Tscrpt_reg_AsnC/Lrp_C"/>
</dbReference>
<reference evidence="6" key="1">
    <citation type="submission" date="2016-11" db="EMBL/GenBank/DDBJ databases">
        <title>Mesorhizobium oceanicum sp. nov., isolated from deep seawater in South China Sea.</title>
        <authorList>
            <person name="Fu G.-Y."/>
        </authorList>
    </citation>
    <scope>NUCLEOTIDE SEQUENCE [LARGE SCALE GENOMIC DNA]</scope>
    <source>
        <strain evidence="6">B7</strain>
    </source>
</reference>
<evidence type="ECO:0000256" key="3">
    <source>
        <dbReference type="ARBA" id="ARBA00023163"/>
    </source>
</evidence>
<dbReference type="InterPro" id="IPR019888">
    <property type="entry name" value="Tscrpt_reg_AsnC-like"/>
</dbReference>
<evidence type="ECO:0000256" key="1">
    <source>
        <dbReference type="ARBA" id="ARBA00023015"/>
    </source>
</evidence>